<feature type="domain" description="CBS" evidence="1">
    <location>
        <begin position="98"/>
        <end position="143"/>
    </location>
</feature>
<gene>
    <name evidence="2" type="ORF">ACFOZ4_23605</name>
</gene>
<organism evidence="2 3">
    <name type="scientific">Hamadaea flava</name>
    <dbReference type="NCBI Taxonomy" id="1742688"/>
    <lineage>
        <taxon>Bacteria</taxon>
        <taxon>Bacillati</taxon>
        <taxon>Actinomycetota</taxon>
        <taxon>Actinomycetes</taxon>
        <taxon>Micromonosporales</taxon>
        <taxon>Micromonosporaceae</taxon>
        <taxon>Hamadaea</taxon>
    </lineage>
</organism>
<dbReference type="Gene3D" id="3.10.580.10">
    <property type="entry name" value="CBS-domain"/>
    <property type="match status" value="1"/>
</dbReference>
<dbReference type="InterPro" id="IPR000644">
    <property type="entry name" value="CBS_dom"/>
</dbReference>
<dbReference type="InterPro" id="IPR046342">
    <property type="entry name" value="CBS_dom_sf"/>
</dbReference>
<evidence type="ECO:0000313" key="2">
    <source>
        <dbReference type="EMBL" id="MFC4133606.1"/>
    </source>
</evidence>
<sequence length="146" mass="15517">MRAADLVQPYPTVTLTTPAIEAARILADADLPGLIVVDNQGRPFAVLPGTQVLRLAVPSYCQDDPALTHLVDEAAADVFVRELGDRTVRELLPPQPHELPVVPPQATALEMAALMARTRSPLVAVVDGALLGAVTLHALLDRVLPL</sequence>
<keyword evidence="3" id="KW-1185">Reference proteome</keyword>
<reference evidence="3" key="1">
    <citation type="journal article" date="2019" name="Int. J. Syst. Evol. Microbiol.">
        <title>The Global Catalogue of Microorganisms (GCM) 10K type strain sequencing project: providing services to taxonomists for standard genome sequencing and annotation.</title>
        <authorList>
            <consortium name="The Broad Institute Genomics Platform"/>
            <consortium name="The Broad Institute Genome Sequencing Center for Infectious Disease"/>
            <person name="Wu L."/>
            <person name="Ma J."/>
        </authorList>
    </citation>
    <scope>NUCLEOTIDE SEQUENCE [LARGE SCALE GENOMIC DNA]</scope>
    <source>
        <strain evidence="3">CGMCC 4.7289</strain>
    </source>
</reference>
<dbReference type="EMBL" id="JBHSAY010000012">
    <property type="protein sequence ID" value="MFC4133606.1"/>
    <property type="molecule type" value="Genomic_DNA"/>
</dbReference>
<dbReference type="CDD" id="cd17788">
    <property type="entry name" value="CBS_pair_bac"/>
    <property type="match status" value="1"/>
</dbReference>
<proteinExistence type="predicted"/>
<feature type="domain" description="CBS" evidence="1">
    <location>
        <begin position="8"/>
        <end position="43"/>
    </location>
</feature>
<evidence type="ECO:0000313" key="3">
    <source>
        <dbReference type="Proteomes" id="UP001595816"/>
    </source>
</evidence>
<comment type="caution">
    <text evidence="2">The sequence shown here is derived from an EMBL/GenBank/DDBJ whole genome shotgun (WGS) entry which is preliminary data.</text>
</comment>
<name>A0ABV8LRC5_9ACTN</name>
<evidence type="ECO:0000259" key="1">
    <source>
        <dbReference type="Pfam" id="PF00571"/>
    </source>
</evidence>
<accession>A0ABV8LRC5</accession>
<dbReference type="SUPFAM" id="SSF54631">
    <property type="entry name" value="CBS-domain pair"/>
    <property type="match status" value="1"/>
</dbReference>
<dbReference type="RefSeq" id="WP_253762397.1">
    <property type="nucleotide sequence ID" value="NZ_JAMZDZ010000001.1"/>
</dbReference>
<dbReference type="Proteomes" id="UP001595816">
    <property type="component" value="Unassembled WGS sequence"/>
</dbReference>
<dbReference type="Pfam" id="PF00571">
    <property type="entry name" value="CBS"/>
    <property type="match status" value="2"/>
</dbReference>
<protein>
    <submittedName>
        <fullName evidence="2">CBS domain-containing protein</fullName>
    </submittedName>
</protein>